<dbReference type="GO" id="GO:0005615">
    <property type="term" value="C:extracellular space"/>
    <property type="evidence" value="ECO:0007669"/>
    <property type="project" value="TreeGrafter"/>
</dbReference>
<dbReference type="PANTHER" id="PTHR15040:SF3">
    <property type="entry name" value="SI:DKEY-14D8.6-RELATED"/>
    <property type="match status" value="1"/>
</dbReference>
<organism evidence="5 6">
    <name type="scientific">Oncorhynchus tshawytscha</name>
    <name type="common">Chinook salmon</name>
    <name type="synonym">Salmo tshawytscha</name>
    <dbReference type="NCBI Taxonomy" id="74940"/>
    <lineage>
        <taxon>Eukaryota</taxon>
        <taxon>Metazoa</taxon>
        <taxon>Chordata</taxon>
        <taxon>Craniata</taxon>
        <taxon>Vertebrata</taxon>
        <taxon>Euteleostomi</taxon>
        <taxon>Actinopterygii</taxon>
        <taxon>Neopterygii</taxon>
        <taxon>Teleostei</taxon>
        <taxon>Protacanthopterygii</taxon>
        <taxon>Salmoniformes</taxon>
        <taxon>Salmonidae</taxon>
        <taxon>Salmoninae</taxon>
        <taxon>Oncorhynchus</taxon>
    </lineage>
</organism>
<keyword evidence="6" id="KW-1185">Reference proteome</keyword>
<keyword evidence="4" id="KW-1015">Disulfide bond</keyword>
<reference evidence="5" key="1">
    <citation type="submission" date="2025-08" db="UniProtKB">
        <authorList>
            <consortium name="Ensembl"/>
        </authorList>
    </citation>
    <scope>IDENTIFICATION</scope>
</reference>
<dbReference type="GO" id="GO:0031012">
    <property type="term" value="C:extracellular matrix"/>
    <property type="evidence" value="ECO:0007669"/>
    <property type="project" value="TreeGrafter"/>
</dbReference>
<proteinExistence type="inferred from homology"/>
<keyword evidence="3" id="KW-0964">Secreted</keyword>
<evidence type="ECO:0008006" key="7">
    <source>
        <dbReference type="Google" id="ProtNLM"/>
    </source>
</evidence>
<reference evidence="5" key="2">
    <citation type="submission" date="2025-09" db="UniProtKB">
        <authorList>
            <consortium name="Ensembl"/>
        </authorList>
    </citation>
    <scope>IDENTIFICATION</scope>
</reference>
<evidence type="ECO:0000256" key="2">
    <source>
        <dbReference type="ARBA" id="ARBA00008712"/>
    </source>
</evidence>
<evidence type="ECO:0000256" key="4">
    <source>
        <dbReference type="ARBA" id="ARBA00023157"/>
    </source>
</evidence>
<protein>
    <recommendedName>
        <fullName evidence="7">Hemagglutinin/amebocyte aggregation factor-like</fullName>
    </recommendedName>
</protein>
<evidence type="ECO:0000313" key="6">
    <source>
        <dbReference type="Proteomes" id="UP000694402"/>
    </source>
</evidence>
<sequence>MFPLTNYLHIADKIIENEIRDQVHIEVEWLRVSRSGRISLHLGQTCSGIFPCCCQSLASPPIRHTVITLLREAMNGPNFYILLLAGVLVKGRELRWEKLFDQPLQFNCPSRQSISHVKSQHVNYYEDRVWDFECKDTFVSEPECLWSPYVNDFDQEFSFKCPQNYVLTGVNSYHSNYYEDRRWKFYCCRVNSYRNQDCQWTPYINYFDEVISWQVPGLNYLVGAGSYHSNYYEDRRWRYQYCTRKSNC</sequence>
<evidence type="ECO:0000256" key="3">
    <source>
        <dbReference type="ARBA" id="ARBA00022525"/>
    </source>
</evidence>
<dbReference type="Pfam" id="PF14704">
    <property type="entry name" value="DERM"/>
    <property type="match status" value="1"/>
</dbReference>
<name>A0A8C8FVD0_ONCTS</name>
<dbReference type="Ensembl" id="ENSOTST00005042420.2">
    <property type="protein sequence ID" value="ENSOTSP00005038992.2"/>
    <property type="gene ID" value="ENSOTSG00005018484.2"/>
</dbReference>
<gene>
    <name evidence="5" type="primary">LOX</name>
</gene>
<evidence type="ECO:0000256" key="1">
    <source>
        <dbReference type="ARBA" id="ARBA00004613"/>
    </source>
</evidence>
<dbReference type="GeneTree" id="ENSGT00390000010760"/>
<comment type="similarity">
    <text evidence="2">Belongs to the dermatopontin family.</text>
</comment>
<dbReference type="AlphaFoldDB" id="A0A8C8FVD0"/>
<dbReference type="GO" id="GO:0030199">
    <property type="term" value="P:collagen fibril organization"/>
    <property type="evidence" value="ECO:0007669"/>
    <property type="project" value="TreeGrafter"/>
</dbReference>
<comment type="subcellular location">
    <subcellularLocation>
        <location evidence="1">Secreted</location>
    </subcellularLocation>
</comment>
<evidence type="ECO:0000313" key="5">
    <source>
        <dbReference type="Ensembl" id="ENSOTSP00005038992.2"/>
    </source>
</evidence>
<dbReference type="PANTHER" id="PTHR15040">
    <property type="entry name" value="DERMATOPONTIN-RELATED"/>
    <property type="match status" value="1"/>
</dbReference>
<dbReference type="Proteomes" id="UP000694402">
    <property type="component" value="Unassembled WGS sequence"/>
</dbReference>
<accession>A0A8C8FVD0</accession>
<dbReference type="InterPro" id="IPR026645">
    <property type="entry name" value="Dermatopontin"/>
</dbReference>